<dbReference type="InterPro" id="IPR036890">
    <property type="entry name" value="HATPase_C_sf"/>
</dbReference>
<evidence type="ECO:0000256" key="2">
    <source>
        <dbReference type="SAM" id="Phobius"/>
    </source>
</evidence>
<dbReference type="AlphaFoldDB" id="A0A9D1R4R3"/>
<feature type="transmembrane region" description="Helical" evidence="2">
    <location>
        <begin position="149"/>
        <end position="166"/>
    </location>
</feature>
<organism evidence="4 5">
    <name type="scientific">Candidatus Acetatifactor stercoripullorum</name>
    <dbReference type="NCBI Taxonomy" id="2838414"/>
    <lineage>
        <taxon>Bacteria</taxon>
        <taxon>Bacillati</taxon>
        <taxon>Bacillota</taxon>
        <taxon>Clostridia</taxon>
        <taxon>Lachnospirales</taxon>
        <taxon>Lachnospiraceae</taxon>
        <taxon>Acetatifactor</taxon>
    </lineage>
</organism>
<dbReference type="InterPro" id="IPR032834">
    <property type="entry name" value="NatK-like_C"/>
</dbReference>
<dbReference type="PANTHER" id="PTHR40448:SF1">
    <property type="entry name" value="TWO-COMPONENT SENSOR HISTIDINE KINASE"/>
    <property type="match status" value="1"/>
</dbReference>
<dbReference type="GO" id="GO:0042802">
    <property type="term" value="F:identical protein binding"/>
    <property type="evidence" value="ECO:0007669"/>
    <property type="project" value="TreeGrafter"/>
</dbReference>
<dbReference type="CDD" id="cd16935">
    <property type="entry name" value="HATPase_AgrC-ComD-like"/>
    <property type="match status" value="1"/>
</dbReference>
<keyword evidence="2" id="KW-0812">Transmembrane</keyword>
<comment type="caution">
    <text evidence="4">The sequence shown here is derived from an EMBL/GenBank/DDBJ whole genome shotgun (WGS) entry which is preliminary data.</text>
</comment>
<dbReference type="Pfam" id="PF14501">
    <property type="entry name" value="HATPase_c_5"/>
    <property type="match status" value="1"/>
</dbReference>
<dbReference type="PANTHER" id="PTHR40448">
    <property type="entry name" value="TWO-COMPONENT SENSOR HISTIDINE KINASE"/>
    <property type="match status" value="1"/>
</dbReference>
<evidence type="ECO:0000313" key="4">
    <source>
        <dbReference type="EMBL" id="HIW81651.1"/>
    </source>
</evidence>
<dbReference type="InterPro" id="IPR003594">
    <property type="entry name" value="HATPase_dom"/>
</dbReference>
<reference evidence="4" key="1">
    <citation type="journal article" date="2021" name="PeerJ">
        <title>Extensive microbial diversity within the chicken gut microbiome revealed by metagenomics and culture.</title>
        <authorList>
            <person name="Gilroy R."/>
            <person name="Ravi A."/>
            <person name="Getino M."/>
            <person name="Pursley I."/>
            <person name="Horton D.L."/>
            <person name="Alikhan N.F."/>
            <person name="Baker D."/>
            <person name="Gharbi K."/>
            <person name="Hall N."/>
            <person name="Watson M."/>
            <person name="Adriaenssens E.M."/>
            <person name="Foster-Nyarko E."/>
            <person name="Jarju S."/>
            <person name="Secka A."/>
            <person name="Antonio M."/>
            <person name="Oren A."/>
            <person name="Chaudhuri R.R."/>
            <person name="La Ragione R."/>
            <person name="Hildebrand F."/>
            <person name="Pallen M.J."/>
        </authorList>
    </citation>
    <scope>NUCLEOTIDE SEQUENCE</scope>
    <source>
        <strain evidence="4">CHK195-6426</strain>
    </source>
</reference>
<dbReference type="EMBL" id="DXGH01000050">
    <property type="protein sequence ID" value="HIW81651.1"/>
    <property type="molecule type" value="Genomic_DNA"/>
</dbReference>
<gene>
    <name evidence="4" type="ORF">H9742_09080</name>
</gene>
<dbReference type="SUPFAM" id="SSF55874">
    <property type="entry name" value="ATPase domain of HSP90 chaperone/DNA topoisomerase II/histidine kinase"/>
    <property type="match status" value="1"/>
</dbReference>
<dbReference type="SMART" id="SM00387">
    <property type="entry name" value="HATPase_c"/>
    <property type="match status" value="1"/>
</dbReference>
<name>A0A9D1R4R3_9FIRM</name>
<keyword evidence="2" id="KW-1133">Transmembrane helix</keyword>
<feature type="transmembrane region" description="Helical" evidence="2">
    <location>
        <begin position="59"/>
        <end position="76"/>
    </location>
</feature>
<proteinExistence type="predicted"/>
<keyword evidence="2" id="KW-0472">Membrane</keyword>
<dbReference type="Proteomes" id="UP000824265">
    <property type="component" value="Unassembled WGS sequence"/>
</dbReference>
<feature type="domain" description="Histidine kinase/HSP90-like ATPase" evidence="3">
    <location>
        <begin position="316"/>
        <end position="421"/>
    </location>
</feature>
<feature type="transmembrane region" description="Helical" evidence="2">
    <location>
        <begin position="178"/>
        <end position="198"/>
    </location>
</feature>
<sequence>MEMASLLFLEIFTTIVYKLSCDKLLEKRKMSCVKQTLVWCAFFCLCNGLTYGGGLPPAVNGLIFMATLLAALELLYQASHRQKLLLTAVFYLLGVGAEGIAFAVTALLLPENGSAMTSLLVSKLLWFAAVRAVPFLWKGSRAAEQVSMADWLETLMIPLFSAVIAVSVLGEGTEYGKWAYLLSMMLLVGINLLSFLLYERVRENSGRQARMDYLEKTVEQYLSMSKEMGSYYEELRYFKHDLKQRYLLEQTYLEEKNYGKLQESYQESLQILNQEKLLSRTGNPYIDNIVNYKALLARKENVKMEAEMSVASDAAFSEADVCFLLGNLIDNAIEAAVKSQDKSVRICVRMKDGNLFIDIENTKEPLRNETAEKKRTPTTKDNPREHGMGLAIIHNIVEKYHGELQIREEEQRFRVQIWLFDIETA</sequence>
<feature type="transmembrane region" description="Helical" evidence="2">
    <location>
        <begin position="88"/>
        <end position="109"/>
    </location>
</feature>
<protein>
    <submittedName>
        <fullName evidence="4">GHKL domain-containing protein</fullName>
    </submittedName>
</protein>
<accession>A0A9D1R4R3</accession>
<evidence type="ECO:0000313" key="5">
    <source>
        <dbReference type="Proteomes" id="UP000824265"/>
    </source>
</evidence>
<evidence type="ECO:0000256" key="1">
    <source>
        <dbReference type="SAM" id="MobiDB-lite"/>
    </source>
</evidence>
<feature type="transmembrane region" description="Helical" evidence="2">
    <location>
        <begin position="115"/>
        <end position="137"/>
    </location>
</feature>
<evidence type="ECO:0000259" key="3">
    <source>
        <dbReference type="SMART" id="SM00387"/>
    </source>
</evidence>
<reference evidence="4" key="2">
    <citation type="submission" date="2021-04" db="EMBL/GenBank/DDBJ databases">
        <authorList>
            <person name="Gilroy R."/>
        </authorList>
    </citation>
    <scope>NUCLEOTIDE SEQUENCE</scope>
    <source>
        <strain evidence="4">CHK195-6426</strain>
    </source>
</reference>
<feature type="region of interest" description="Disordered" evidence="1">
    <location>
        <begin position="367"/>
        <end position="386"/>
    </location>
</feature>
<feature type="transmembrane region" description="Helical" evidence="2">
    <location>
        <begin position="37"/>
        <end position="53"/>
    </location>
</feature>
<dbReference type="Gene3D" id="3.30.565.10">
    <property type="entry name" value="Histidine kinase-like ATPase, C-terminal domain"/>
    <property type="match status" value="1"/>
</dbReference>